<dbReference type="SUPFAM" id="SSF159275">
    <property type="entry name" value="PA1994-like"/>
    <property type="match status" value="1"/>
</dbReference>
<dbReference type="Pfam" id="PF06475">
    <property type="entry name" value="Glycolipid_bind"/>
    <property type="match status" value="1"/>
</dbReference>
<dbReference type="Proteomes" id="UP000294650">
    <property type="component" value="Unassembled WGS sequence"/>
</dbReference>
<protein>
    <recommendedName>
        <fullName evidence="3">Glycolipid-binding protein</fullName>
    </recommendedName>
</protein>
<evidence type="ECO:0000313" key="1">
    <source>
        <dbReference type="EMBL" id="TCT19956.1"/>
    </source>
</evidence>
<gene>
    <name evidence="1" type="ORF">EDD68_1155</name>
</gene>
<reference evidence="1 2" key="1">
    <citation type="submission" date="2019-03" db="EMBL/GenBank/DDBJ databases">
        <title>Genomic Encyclopedia of Type Strains, Phase IV (KMG-IV): sequencing the most valuable type-strain genomes for metagenomic binning, comparative biology and taxonomic classification.</title>
        <authorList>
            <person name="Goeker M."/>
        </authorList>
    </citation>
    <scope>NUCLEOTIDE SEQUENCE [LARGE SCALE GENOMIC DNA]</scope>
    <source>
        <strain evidence="1 2">DSM 25894</strain>
    </source>
</reference>
<dbReference type="InterPro" id="IPR009467">
    <property type="entry name" value="Glycolipid-bd_prot_put"/>
</dbReference>
<sequence length="228" mass="26573">MYVNEGHLLKALLTLNVVTGFYQRMAGKSFEPRNDPARLITGGMMLKKTVIWGSREGFGSEYLELTIFNNEIKVNSTVIFLDDHSPYKVDFQVWLNHNWEMKQLDVSISNGKSLRLSSDGKGRWFDIKGQELHDLSGAIDIDLSCTPFTNSLPINRKKWRLDQPQEFEMVFISVPDLAFRKVHQSYEWIQKTGEKRKFCYRSDTYETVLEVDSYGLVVDYPEVFTRMY</sequence>
<keyword evidence="2" id="KW-1185">Reference proteome</keyword>
<evidence type="ECO:0008006" key="3">
    <source>
        <dbReference type="Google" id="ProtNLM"/>
    </source>
</evidence>
<dbReference type="AlphaFoldDB" id="A0A4R3MWQ9"/>
<evidence type="ECO:0000313" key="2">
    <source>
        <dbReference type="Proteomes" id="UP000294650"/>
    </source>
</evidence>
<accession>A0A4R3MWQ9</accession>
<dbReference type="OrthoDB" id="9814791at2"/>
<organism evidence="1 2">
    <name type="scientific">Melghiribacillus thermohalophilus</name>
    <dbReference type="NCBI Taxonomy" id="1324956"/>
    <lineage>
        <taxon>Bacteria</taxon>
        <taxon>Bacillati</taxon>
        <taxon>Bacillota</taxon>
        <taxon>Bacilli</taxon>
        <taxon>Bacillales</taxon>
        <taxon>Bacillaceae</taxon>
        <taxon>Melghiribacillus</taxon>
    </lineage>
</organism>
<dbReference type="EMBL" id="SMAN01000015">
    <property type="protein sequence ID" value="TCT19956.1"/>
    <property type="molecule type" value="Genomic_DNA"/>
</dbReference>
<name>A0A4R3MWQ9_9BACI</name>
<proteinExistence type="predicted"/>
<comment type="caution">
    <text evidence="1">The sequence shown here is derived from an EMBL/GenBank/DDBJ whole genome shotgun (WGS) entry which is preliminary data.</text>
</comment>